<keyword evidence="3" id="KW-1185">Reference proteome</keyword>
<protein>
    <submittedName>
        <fullName evidence="2">Uncharacterized protein</fullName>
    </submittedName>
</protein>
<proteinExistence type="predicted"/>
<evidence type="ECO:0000313" key="2">
    <source>
        <dbReference type="EMBL" id="KAJ8496486.1"/>
    </source>
</evidence>
<feature type="compositionally biased region" description="Basic and acidic residues" evidence="1">
    <location>
        <begin position="22"/>
        <end position="33"/>
    </location>
</feature>
<evidence type="ECO:0000313" key="3">
    <source>
        <dbReference type="Proteomes" id="UP001215151"/>
    </source>
</evidence>
<accession>A0AAD7XG60</accession>
<gene>
    <name evidence="2" type="ORF">ONZ51_g1076</name>
</gene>
<feature type="region of interest" description="Disordered" evidence="1">
    <location>
        <begin position="1"/>
        <end position="41"/>
    </location>
</feature>
<sequence length="265" mass="29264">MGKRHHSDDSETSGSSESGSDSEDRYTRPESKRRAVGASEVSSSIDFDALPKSLNEEISNPAELLGILTPSIQTKLLEKLLEDEALKPAVLNTLNGVLAEAMLAYTAKITKKAEHAASGLATRISHREAKMIEFSAYPQAVEPFLKDVALVARLPVKSSAKAAFELLLTLVRESIPSSENAYCDWGRDRFDKTADAMMAVLAKRRKEEEGERWKYREVLAELKDTLGDMRNELGLEFKEYPWMGETSALMESWVSADGDSTKGTS</sequence>
<evidence type="ECO:0000256" key="1">
    <source>
        <dbReference type="SAM" id="MobiDB-lite"/>
    </source>
</evidence>
<comment type="caution">
    <text evidence="2">The sequence shown here is derived from an EMBL/GenBank/DDBJ whole genome shotgun (WGS) entry which is preliminary data.</text>
</comment>
<dbReference type="EMBL" id="JAPEVG010000014">
    <property type="protein sequence ID" value="KAJ8496486.1"/>
    <property type="molecule type" value="Genomic_DNA"/>
</dbReference>
<dbReference type="AlphaFoldDB" id="A0AAD7XG60"/>
<organism evidence="2 3">
    <name type="scientific">Trametes cubensis</name>
    <dbReference type="NCBI Taxonomy" id="1111947"/>
    <lineage>
        <taxon>Eukaryota</taxon>
        <taxon>Fungi</taxon>
        <taxon>Dikarya</taxon>
        <taxon>Basidiomycota</taxon>
        <taxon>Agaricomycotina</taxon>
        <taxon>Agaricomycetes</taxon>
        <taxon>Polyporales</taxon>
        <taxon>Polyporaceae</taxon>
        <taxon>Trametes</taxon>
    </lineage>
</organism>
<reference evidence="2" key="1">
    <citation type="submission" date="2022-11" db="EMBL/GenBank/DDBJ databases">
        <title>Genome Sequence of Cubamyces cubensis.</title>
        <authorList>
            <person name="Buettner E."/>
        </authorList>
    </citation>
    <scope>NUCLEOTIDE SEQUENCE</scope>
    <source>
        <strain evidence="2">MPL-01</strain>
    </source>
</reference>
<name>A0AAD7XG60_9APHY</name>
<dbReference type="Proteomes" id="UP001215151">
    <property type="component" value="Unassembled WGS sequence"/>
</dbReference>